<evidence type="ECO:0000313" key="2">
    <source>
        <dbReference type="Proteomes" id="UP000479710"/>
    </source>
</evidence>
<keyword evidence="2" id="KW-1185">Reference proteome</keyword>
<sequence length="174" mass="18914">MAKRVGQGLGGGSSLGGGLGARGDGGVSQGLGDGLGATEDGISVNLGLGGSQESWCVENLSDILVHARVRRQRFGSKSQKRLSHFNCPIPSVLELRRTIVPTVLSLLSHQVGFNHGERRARQLQLILIRNFETLAMSASAYMAIRSHRMYLDEREDSALLDEKENDRRCELEDA</sequence>
<evidence type="ECO:0000313" key="1">
    <source>
        <dbReference type="EMBL" id="KAF0916196.1"/>
    </source>
</evidence>
<reference evidence="1 2" key="1">
    <citation type="submission" date="2019-11" db="EMBL/GenBank/DDBJ databases">
        <title>Whole genome sequence of Oryza granulata.</title>
        <authorList>
            <person name="Li W."/>
        </authorList>
    </citation>
    <scope>NUCLEOTIDE SEQUENCE [LARGE SCALE GENOMIC DNA]</scope>
    <source>
        <strain evidence="2">cv. Menghai</strain>
        <tissue evidence="1">Leaf</tissue>
    </source>
</reference>
<name>A0A6G1DUU7_9ORYZ</name>
<dbReference type="Proteomes" id="UP000479710">
    <property type="component" value="Unassembled WGS sequence"/>
</dbReference>
<comment type="caution">
    <text evidence="1">The sequence shown here is derived from an EMBL/GenBank/DDBJ whole genome shotgun (WGS) entry which is preliminary data.</text>
</comment>
<protein>
    <submittedName>
        <fullName evidence="1">Uncharacterized protein</fullName>
    </submittedName>
</protein>
<gene>
    <name evidence="1" type="ORF">E2562_000788</name>
</gene>
<dbReference type="AlphaFoldDB" id="A0A6G1DUU7"/>
<dbReference type="EMBL" id="SPHZ02000005">
    <property type="protein sequence ID" value="KAF0916196.1"/>
    <property type="molecule type" value="Genomic_DNA"/>
</dbReference>
<organism evidence="1 2">
    <name type="scientific">Oryza meyeriana var. granulata</name>
    <dbReference type="NCBI Taxonomy" id="110450"/>
    <lineage>
        <taxon>Eukaryota</taxon>
        <taxon>Viridiplantae</taxon>
        <taxon>Streptophyta</taxon>
        <taxon>Embryophyta</taxon>
        <taxon>Tracheophyta</taxon>
        <taxon>Spermatophyta</taxon>
        <taxon>Magnoliopsida</taxon>
        <taxon>Liliopsida</taxon>
        <taxon>Poales</taxon>
        <taxon>Poaceae</taxon>
        <taxon>BOP clade</taxon>
        <taxon>Oryzoideae</taxon>
        <taxon>Oryzeae</taxon>
        <taxon>Oryzinae</taxon>
        <taxon>Oryza</taxon>
        <taxon>Oryza meyeriana</taxon>
    </lineage>
</organism>
<proteinExistence type="predicted"/>
<accession>A0A6G1DUU7</accession>